<reference evidence="3 4" key="1">
    <citation type="submission" date="2019-09" db="EMBL/GenBank/DDBJ databases">
        <title>The hologenome of the rock-dwelling lichen Lasallia pustulata.</title>
        <authorList>
            <person name="Greshake Tzovaras B."/>
            <person name="Segers F."/>
            <person name="Bicker A."/>
            <person name="Dal Grande F."/>
            <person name="Otte J."/>
            <person name="Hankeln T."/>
            <person name="Schmitt I."/>
            <person name="Ebersberger I."/>
        </authorList>
    </citation>
    <scope>NUCLEOTIDE SEQUENCE [LARGE SCALE GENOMIC DNA]</scope>
    <source>
        <strain evidence="3">A1-1</strain>
    </source>
</reference>
<feature type="region of interest" description="Disordered" evidence="1">
    <location>
        <begin position="407"/>
        <end position="529"/>
    </location>
</feature>
<name>A0A5M8PEH0_9LECA</name>
<dbReference type="OrthoDB" id="5953249at2759"/>
<accession>A0A5M8PEH0</accession>
<feature type="compositionally biased region" description="Basic and acidic residues" evidence="1">
    <location>
        <begin position="54"/>
        <end position="81"/>
    </location>
</feature>
<dbReference type="PANTHER" id="PTHR28083:SF1">
    <property type="entry name" value="GOOD FOR FULL DBP5 ACTIVITY PROTEIN 2"/>
    <property type="match status" value="1"/>
</dbReference>
<feature type="domain" description="Gfd2/YDR514C-like C-terminal" evidence="2">
    <location>
        <begin position="168"/>
        <end position="367"/>
    </location>
</feature>
<dbReference type="InterPro" id="IPR012337">
    <property type="entry name" value="RNaseH-like_sf"/>
</dbReference>
<feature type="compositionally biased region" description="Gly residues" evidence="1">
    <location>
        <begin position="496"/>
        <end position="507"/>
    </location>
</feature>
<dbReference type="PANTHER" id="PTHR28083">
    <property type="entry name" value="GOOD FOR FULL DBP5 ACTIVITY PROTEIN 2"/>
    <property type="match status" value="1"/>
</dbReference>
<organism evidence="3 4">
    <name type="scientific">Lasallia pustulata</name>
    <dbReference type="NCBI Taxonomy" id="136370"/>
    <lineage>
        <taxon>Eukaryota</taxon>
        <taxon>Fungi</taxon>
        <taxon>Dikarya</taxon>
        <taxon>Ascomycota</taxon>
        <taxon>Pezizomycotina</taxon>
        <taxon>Lecanoromycetes</taxon>
        <taxon>OSLEUM clade</taxon>
        <taxon>Umbilicariomycetidae</taxon>
        <taxon>Umbilicariales</taxon>
        <taxon>Umbilicariaceae</taxon>
        <taxon>Lasallia</taxon>
    </lineage>
</organism>
<dbReference type="Proteomes" id="UP000324767">
    <property type="component" value="Unassembled WGS sequence"/>
</dbReference>
<feature type="region of interest" description="Disordered" evidence="1">
    <location>
        <begin position="37"/>
        <end position="99"/>
    </location>
</feature>
<dbReference type="SUPFAM" id="SSF53098">
    <property type="entry name" value="Ribonuclease H-like"/>
    <property type="match status" value="1"/>
</dbReference>
<dbReference type="GO" id="GO:0005634">
    <property type="term" value="C:nucleus"/>
    <property type="evidence" value="ECO:0007669"/>
    <property type="project" value="TreeGrafter"/>
</dbReference>
<comment type="caution">
    <text evidence="3">The sequence shown here is derived from an EMBL/GenBank/DDBJ whole genome shotgun (WGS) entry which is preliminary data.</text>
</comment>
<dbReference type="InterPro" id="IPR040151">
    <property type="entry name" value="Gfd2/YDR514C-like"/>
</dbReference>
<dbReference type="AlphaFoldDB" id="A0A5M8PEH0"/>
<proteinExistence type="predicted"/>
<feature type="compositionally biased region" description="Basic and acidic residues" evidence="1">
    <location>
        <begin position="414"/>
        <end position="425"/>
    </location>
</feature>
<sequence length="529" mass="57304">MAAAKLARLAALTEGDPIIMETPVESKNDLMEDIEVILPSSEDEKPKAPHKAPPKAELHSDERSKEAFHMKIARESEDAAKKKATQNETKKTQRLNQKHRWCKALRRTQRYLGLLPRQHSENPLSIPNLTWEELQAAQQAYANRPSRATVPALDLSQPAPYPFDNSVVFICIDVESFERNHNMITEIGICTLDTNDLADLAPGEGGVDWQNAIRARHFRIKENSHLVNKDFVAGCADRFEKAFGVSEFISIKDAPQIVASCFKHPFSATLTPFEGSDSNTEEQSNRNVVLVGHDTSTDIAYLRGLGYDVSNMRNLLECLDTATLFRALKYETNSRSLGSILLELGLMGWNLHNAGNDAAYTLQALIGIAVRGLHPSRVSPSEKLEEAVKETANRVKEDEVQWAMADLAGGDGGAPEKHKPGDENRSGGGRGGRGGDRGRGEGGGRGWDRGGGEGGGRGWDRGRGEGGARGGVGARGRGGRRGGSSNRGENNRGENNHGGYGRGGNSGNVGRDGREASGAYTYGGNSKGW</sequence>
<dbReference type="InterPro" id="IPR036397">
    <property type="entry name" value="RNaseH_sf"/>
</dbReference>
<dbReference type="Gene3D" id="3.30.420.10">
    <property type="entry name" value="Ribonuclease H-like superfamily/Ribonuclease H"/>
    <property type="match status" value="1"/>
</dbReference>
<dbReference type="EMBL" id="VXIT01000020">
    <property type="protein sequence ID" value="KAA6407102.1"/>
    <property type="molecule type" value="Genomic_DNA"/>
</dbReference>
<protein>
    <recommendedName>
        <fullName evidence="2">Gfd2/YDR514C-like C-terminal domain-containing protein</fullName>
    </recommendedName>
</protein>
<feature type="compositionally biased region" description="Gly residues" evidence="1">
    <location>
        <begin position="467"/>
        <end position="476"/>
    </location>
</feature>
<dbReference type="Pfam" id="PF21762">
    <property type="entry name" value="DEDDh_C"/>
    <property type="match status" value="1"/>
</dbReference>
<feature type="compositionally biased region" description="Basic and acidic residues" evidence="1">
    <location>
        <begin position="433"/>
        <end position="451"/>
    </location>
</feature>
<evidence type="ECO:0000256" key="1">
    <source>
        <dbReference type="SAM" id="MobiDB-lite"/>
    </source>
</evidence>
<evidence type="ECO:0000313" key="4">
    <source>
        <dbReference type="Proteomes" id="UP000324767"/>
    </source>
</evidence>
<gene>
    <name evidence="3" type="ORF">FRX48_09168</name>
</gene>
<dbReference type="GO" id="GO:0003676">
    <property type="term" value="F:nucleic acid binding"/>
    <property type="evidence" value="ECO:0007669"/>
    <property type="project" value="InterPro"/>
</dbReference>
<evidence type="ECO:0000259" key="2">
    <source>
        <dbReference type="Pfam" id="PF21762"/>
    </source>
</evidence>
<evidence type="ECO:0000313" key="3">
    <source>
        <dbReference type="EMBL" id="KAA6407102.1"/>
    </source>
</evidence>
<dbReference type="InterPro" id="IPR048519">
    <property type="entry name" value="Gfd2/YDR514C-like_C"/>
</dbReference>